<accession>N9MYZ1</accession>
<comment type="similarity">
    <text evidence="1 5">Belongs to the 5-formyltetrahydrofolate cyclo-ligase family.</text>
</comment>
<dbReference type="SUPFAM" id="SSF100950">
    <property type="entry name" value="NagB/RpiA/CoA transferase-like"/>
    <property type="match status" value="1"/>
</dbReference>
<dbReference type="GO" id="GO:0005524">
    <property type="term" value="F:ATP binding"/>
    <property type="evidence" value="ECO:0007669"/>
    <property type="project" value="UniProtKB-KW"/>
</dbReference>
<dbReference type="InterPro" id="IPR024185">
    <property type="entry name" value="FTHF_cligase-like_sf"/>
</dbReference>
<dbReference type="PATRIC" id="fig|1217703.3.peg.316"/>
<dbReference type="GO" id="GO:0030272">
    <property type="term" value="F:5-formyltetrahydrofolate cyclo-ligase activity"/>
    <property type="evidence" value="ECO:0007669"/>
    <property type="project" value="UniProtKB-EC"/>
</dbReference>
<comment type="catalytic activity">
    <reaction evidence="5">
        <text>(6S)-5-formyl-5,6,7,8-tetrahydrofolate + ATP = (6R)-5,10-methenyltetrahydrofolate + ADP + phosphate</text>
        <dbReference type="Rhea" id="RHEA:10488"/>
        <dbReference type="ChEBI" id="CHEBI:30616"/>
        <dbReference type="ChEBI" id="CHEBI:43474"/>
        <dbReference type="ChEBI" id="CHEBI:57455"/>
        <dbReference type="ChEBI" id="CHEBI:57457"/>
        <dbReference type="ChEBI" id="CHEBI:456216"/>
        <dbReference type="EC" id="6.3.3.2"/>
    </reaction>
</comment>
<dbReference type="PANTHER" id="PTHR23407:SF1">
    <property type="entry name" value="5-FORMYLTETRAHYDROFOLATE CYCLO-LIGASE"/>
    <property type="match status" value="1"/>
</dbReference>
<evidence type="ECO:0000256" key="5">
    <source>
        <dbReference type="RuleBase" id="RU361279"/>
    </source>
</evidence>
<evidence type="ECO:0000256" key="1">
    <source>
        <dbReference type="ARBA" id="ARBA00010638"/>
    </source>
</evidence>
<evidence type="ECO:0000256" key="3">
    <source>
        <dbReference type="ARBA" id="ARBA00022840"/>
    </source>
</evidence>
<dbReference type="HOGENOM" id="CLU_066245_0_0_6"/>
<comment type="caution">
    <text evidence="6">The sequence shown here is derived from an EMBL/GenBank/DDBJ whole genome shotgun (WGS) entry which is preliminary data.</text>
</comment>
<dbReference type="PIRSF" id="PIRSF006806">
    <property type="entry name" value="FTHF_cligase"/>
    <property type="match status" value="1"/>
</dbReference>
<dbReference type="Gene3D" id="3.40.50.10420">
    <property type="entry name" value="NagB/RpiA/CoA transferase-like"/>
    <property type="match status" value="1"/>
</dbReference>
<dbReference type="GO" id="GO:0046872">
    <property type="term" value="F:metal ion binding"/>
    <property type="evidence" value="ECO:0007669"/>
    <property type="project" value="UniProtKB-KW"/>
</dbReference>
<dbReference type="NCBIfam" id="TIGR02727">
    <property type="entry name" value="MTHFS_bact"/>
    <property type="match status" value="1"/>
</dbReference>
<comment type="cofactor">
    <cofactor evidence="5">
        <name>Mg(2+)</name>
        <dbReference type="ChEBI" id="CHEBI:18420"/>
    </cofactor>
</comment>
<dbReference type="eggNOG" id="COG0212">
    <property type="taxonomic scope" value="Bacteria"/>
</dbReference>
<feature type="binding site" evidence="4">
    <location>
        <position position="63"/>
    </location>
    <ligand>
        <name>substrate</name>
    </ligand>
</feature>
<dbReference type="Proteomes" id="UP000013261">
    <property type="component" value="Unassembled WGS sequence"/>
</dbReference>
<keyword evidence="6" id="KW-0436">Ligase</keyword>
<dbReference type="Pfam" id="PF01812">
    <property type="entry name" value="5-FTHF_cyc-lig"/>
    <property type="match status" value="1"/>
</dbReference>
<organism evidence="6 7">
    <name type="scientific">Acinetobacter dispersus</name>
    <dbReference type="NCBI Taxonomy" id="70348"/>
    <lineage>
        <taxon>Bacteria</taxon>
        <taxon>Pseudomonadati</taxon>
        <taxon>Pseudomonadota</taxon>
        <taxon>Gammaproteobacteria</taxon>
        <taxon>Moraxellales</taxon>
        <taxon>Moraxellaceae</taxon>
        <taxon>Acinetobacter</taxon>
    </lineage>
</organism>
<evidence type="ECO:0000256" key="2">
    <source>
        <dbReference type="ARBA" id="ARBA00022741"/>
    </source>
</evidence>
<dbReference type="AlphaFoldDB" id="N9MYZ1"/>
<proteinExistence type="inferred from homology"/>
<dbReference type="EMBL" id="APRL01000003">
    <property type="protein sequence ID" value="ENW95049.1"/>
    <property type="molecule type" value="Genomic_DNA"/>
</dbReference>
<keyword evidence="2 4" id="KW-0547">Nucleotide-binding</keyword>
<dbReference type="InterPro" id="IPR002698">
    <property type="entry name" value="FTHF_cligase"/>
</dbReference>
<feature type="binding site" evidence="4">
    <location>
        <position position="68"/>
    </location>
    <ligand>
        <name>substrate</name>
    </ligand>
</feature>
<name>N9MYZ1_9GAMM</name>
<dbReference type="GO" id="GO:0035999">
    <property type="term" value="P:tetrahydrofolate interconversion"/>
    <property type="evidence" value="ECO:0007669"/>
    <property type="project" value="TreeGrafter"/>
</dbReference>
<protein>
    <recommendedName>
        <fullName evidence="5">5-formyltetrahydrofolate cyclo-ligase</fullName>
        <ecNumber evidence="5">6.3.3.2</ecNumber>
    </recommendedName>
</protein>
<keyword evidence="5" id="KW-0479">Metal-binding</keyword>
<dbReference type="InterPro" id="IPR037171">
    <property type="entry name" value="NagB/RpiA_transferase-like"/>
</dbReference>
<reference evidence="6 7" key="1">
    <citation type="submission" date="2013-02" db="EMBL/GenBank/DDBJ databases">
        <title>The Genome Sequence of Acinetobacter sp. ANC 4105.</title>
        <authorList>
            <consortium name="The Broad Institute Genome Sequencing Platform"/>
            <consortium name="The Broad Institute Genome Sequencing Center for Infectious Disease"/>
            <person name="Cerqueira G."/>
            <person name="Feldgarden M."/>
            <person name="Courvalin P."/>
            <person name="Perichon B."/>
            <person name="Grillot-Courvalin C."/>
            <person name="Clermont D."/>
            <person name="Rocha E."/>
            <person name="Yoon E.-J."/>
            <person name="Nemec A."/>
            <person name="Walker B."/>
            <person name="Young S.K."/>
            <person name="Zeng Q."/>
            <person name="Gargeya S."/>
            <person name="Fitzgerald M."/>
            <person name="Haas B."/>
            <person name="Abouelleil A."/>
            <person name="Alvarado L."/>
            <person name="Arachchi H.M."/>
            <person name="Berlin A.M."/>
            <person name="Chapman S.B."/>
            <person name="Dewar J."/>
            <person name="Goldberg J."/>
            <person name="Griggs A."/>
            <person name="Gujja S."/>
            <person name="Hansen M."/>
            <person name="Howarth C."/>
            <person name="Imamovic A."/>
            <person name="Larimer J."/>
            <person name="McCowan C."/>
            <person name="Murphy C."/>
            <person name="Neiman D."/>
            <person name="Pearson M."/>
            <person name="Priest M."/>
            <person name="Roberts A."/>
            <person name="Saif S."/>
            <person name="Shea T."/>
            <person name="Sisk P."/>
            <person name="Sykes S."/>
            <person name="Wortman J."/>
            <person name="Nusbaum C."/>
            <person name="Birren B."/>
        </authorList>
    </citation>
    <scope>NUCLEOTIDE SEQUENCE [LARGE SCALE GENOMIC DNA]</scope>
    <source>
        <strain evidence="6 7">ANC 4105</strain>
    </source>
</reference>
<evidence type="ECO:0000313" key="6">
    <source>
        <dbReference type="EMBL" id="ENW95049.1"/>
    </source>
</evidence>
<dbReference type="GO" id="GO:0009396">
    <property type="term" value="P:folic acid-containing compound biosynthetic process"/>
    <property type="evidence" value="ECO:0007669"/>
    <property type="project" value="TreeGrafter"/>
</dbReference>
<keyword evidence="3 4" id="KW-0067">ATP-binding</keyword>
<dbReference type="PANTHER" id="PTHR23407">
    <property type="entry name" value="ATPASE INHIBITOR/5-FORMYLTETRAHYDROFOLATE CYCLO-LIGASE"/>
    <property type="match status" value="1"/>
</dbReference>
<dbReference type="EC" id="6.3.3.2" evidence="5"/>
<evidence type="ECO:0000313" key="7">
    <source>
        <dbReference type="Proteomes" id="UP000013261"/>
    </source>
</evidence>
<sequence length="207" mass="24500">MIAFIWISFDTFMSPTLNSLRKQLRSKRRQLSIYEQNKAEQQVLVRLNQSPRFKAAKKIGLYLHAFGEVHTHKLIKLCFQRNKHVYLPMICNMNENLVWVRVSARQYLNKRFSHHPLGMKEPMASRGQHVSHLDFLIMPLLACDHQGTRIGMGGGYYDRTLATAMHRPYRLGLAHNFQYIEQSLFRQKWDQALDGLLSPKKFYYFKR</sequence>
<evidence type="ECO:0000256" key="4">
    <source>
        <dbReference type="PIRSR" id="PIRSR006806-1"/>
    </source>
</evidence>
<feature type="binding site" evidence="4">
    <location>
        <begin position="149"/>
        <end position="157"/>
    </location>
    <ligand>
        <name>ATP</name>
        <dbReference type="ChEBI" id="CHEBI:30616"/>
    </ligand>
</feature>
<keyword evidence="7" id="KW-1185">Reference proteome</keyword>
<keyword evidence="5" id="KW-0460">Magnesium</keyword>
<gene>
    <name evidence="6" type="ORF">F904_00337</name>
</gene>